<keyword evidence="1" id="KW-0812">Transmembrane</keyword>
<evidence type="ECO:0000313" key="3">
    <source>
        <dbReference type="Proteomes" id="UP000193944"/>
    </source>
</evidence>
<organism evidence="2 3">
    <name type="scientific">Anaeromyces robustus</name>
    <dbReference type="NCBI Taxonomy" id="1754192"/>
    <lineage>
        <taxon>Eukaryota</taxon>
        <taxon>Fungi</taxon>
        <taxon>Fungi incertae sedis</taxon>
        <taxon>Chytridiomycota</taxon>
        <taxon>Chytridiomycota incertae sedis</taxon>
        <taxon>Neocallimastigomycetes</taxon>
        <taxon>Neocallimastigales</taxon>
        <taxon>Neocallimastigaceae</taxon>
        <taxon>Anaeromyces</taxon>
    </lineage>
</organism>
<feature type="transmembrane region" description="Helical" evidence="1">
    <location>
        <begin position="82"/>
        <end position="105"/>
    </location>
</feature>
<protein>
    <submittedName>
        <fullName evidence="2">Uncharacterized protein</fullName>
    </submittedName>
</protein>
<dbReference type="InterPro" id="IPR040410">
    <property type="entry name" value="UPF0658_Golgi"/>
</dbReference>
<dbReference type="PANTHER" id="PTHR34391">
    <property type="entry name" value="UPF0658 GOLGI APPARATUS MEMBRANE PROTEIN C1952.10C-RELATED"/>
    <property type="match status" value="1"/>
</dbReference>
<comment type="caution">
    <text evidence="2">The sequence shown here is derived from an EMBL/GenBank/DDBJ whole genome shotgun (WGS) entry which is preliminary data.</text>
</comment>
<feature type="transmembrane region" description="Helical" evidence="1">
    <location>
        <begin position="142"/>
        <end position="170"/>
    </location>
</feature>
<gene>
    <name evidence="2" type="ORF">BCR32DRAFT_147452</name>
</gene>
<evidence type="ECO:0000256" key="1">
    <source>
        <dbReference type="SAM" id="Phobius"/>
    </source>
</evidence>
<feature type="transmembrane region" description="Helical" evidence="1">
    <location>
        <begin position="35"/>
        <end position="55"/>
    </location>
</feature>
<dbReference type="AlphaFoldDB" id="A0A1Y1XPG3"/>
<dbReference type="PANTHER" id="PTHR34391:SF1">
    <property type="entry name" value="UPF0658 GOLGI APPARATUS MEMBRANE PROTEIN C1952.10C-RELATED"/>
    <property type="match status" value="1"/>
</dbReference>
<keyword evidence="1" id="KW-1133">Transmembrane helix</keyword>
<name>A0A1Y1XPG3_9FUNG</name>
<reference evidence="2 3" key="2">
    <citation type="submission" date="2016-08" db="EMBL/GenBank/DDBJ databases">
        <title>Pervasive Adenine N6-methylation of Active Genes in Fungi.</title>
        <authorList>
            <consortium name="DOE Joint Genome Institute"/>
            <person name="Mondo S.J."/>
            <person name="Dannebaum R.O."/>
            <person name="Kuo R.C."/>
            <person name="Labutti K."/>
            <person name="Haridas S."/>
            <person name="Kuo A."/>
            <person name="Salamov A."/>
            <person name="Ahrendt S.R."/>
            <person name="Lipzen A."/>
            <person name="Sullivan W."/>
            <person name="Andreopoulos W.B."/>
            <person name="Clum A."/>
            <person name="Lindquist E."/>
            <person name="Daum C."/>
            <person name="Ramamoorthy G.K."/>
            <person name="Gryganskyi A."/>
            <person name="Culley D."/>
            <person name="Magnuson J.K."/>
            <person name="James T.Y."/>
            <person name="O'Malley M.A."/>
            <person name="Stajich J.E."/>
            <person name="Spatafora J.W."/>
            <person name="Visel A."/>
            <person name="Grigoriev I.V."/>
        </authorList>
    </citation>
    <scope>NUCLEOTIDE SEQUENCE [LARGE SCALE GENOMIC DNA]</scope>
    <source>
        <strain evidence="2 3">S4</strain>
    </source>
</reference>
<feature type="transmembrane region" description="Helical" evidence="1">
    <location>
        <begin position="112"/>
        <end position="136"/>
    </location>
</feature>
<accession>A0A1Y1XPG3</accession>
<evidence type="ECO:0000313" key="2">
    <source>
        <dbReference type="EMBL" id="ORX87621.1"/>
    </source>
</evidence>
<proteinExistence type="predicted"/>
<reference evidence="2 3" key="1">
    <citation type="submission" date="2016-08" db="EMBL/GenBank/DDBJ databases">
        <title>A Parts List for Fungal Cellulosomes Revealed by Comparative Genomics.</title>
        <authorList>
            <consortium name="DOE Joint Genome Institute"/>
            <person name="Haitjema C.H."/>
            <person name="Gilmore S.P."/>
            <person name="Henske J.K."/>
            <person name="Solomon K.V."/>
            <person name="De Groot R."/>
            <person name="Kuo A."/>
            <person name="Mondo S.J."/>
            <person name="Salamov A.A."/>
            <person name="Labutti K."/>
            <person name="Zhao Z."/>
            <person name="Chiniquy J."/>
            <person name="Barry K."/>
            <person name="Brewer H.M."/>
            <person name="Purvine S.O."/>
            <person name="Wright A.T."/>
            <person name="Boxma B."/>
            <person name="Van Alen T."/>
            <person name="Hackstein J.H."/>
            <person name="Baker S.E."/>
            <person name="Grigoriev I.V."/>
            <person name="O'Malley M.A."/>
        </authorList>
    </citation>
    <scope>NUCLEOTIDE SEQUENCE [LARGE SCALE GENOMIC DNA]</scope>
    <source>
        <strain evidence="2 3">S4</strain>
    </source>
</reference>
<keyword evidence="1" id="KW-0472">Membrane</keyword>
<dbReference type="OrthoDB" id="2151851at2759"/>
<dbReference type="GO" id="GO:0005794">
    <property type="term" value="C:Golgi apparatus"/>
    <property type="evidence" value="ECO:0007669"/>
    <property type="project" value="TreeGrafter"/>
</dbReference>
<sequence>MCIVLVRKFGWNIYRNVGADIQKTLILKRRYNYGIVIKFKAFFIFGIILQCIVFNNKETEFTWDEDNFLDNFLDMTKIYKFFLTYSVYILIGVYIINIICGMFAVKYESKPLMVVHIITDIIFIVYAIYIIYVIYFENIYQYILISLTGFAAIEIILILVSIYFSVIVMVDFNSVDLSENKQQLGRRLSL</sequence>
<keyword evidence="3" id="KW-1185">Reference proteome</keyword>
<dbReference type="Proteomes" id="UP000193944">
    <property type="component" value="Unassembled WGS sequence"/>
</dbReference>
<dbReference type="EMBL" id="MCFG01000007">
    <property type="protein sequence ID" value="ORX87621.1"/>
    <property type="molecule type" value="Genomic_DNA"/>
</dbReference>